<dbReference type="OrthoDB" id="1652041at2"/>
<evidence type="ECO:0000256" key="2">
    <source>
        <dbReference type="SAM" id="SignalP"/>
    </source>
</evidence>
<keyword evidence="2" id="KW-0732">Signal</keyword>
<dbReference type="RefSeq" id="WP_037289194.1">
    <property type="nucleotide sequence ID" value="NZ_JEOB01000004.1"/>
</dbReference>
<accession>A0A011VV79</accession>
<dbReference type="Proteomes" id="UP000021369">
    <property type="component" value="Unassembled WGS sequence"/>
</dbReference>
<proteinExistence type="predicted"/>
<gene>
    <name evidence="3" type="ORF">RASY3_13995</name>
</gene>
<comment type="caution">
    <text evidence="3">The sequence shown here is derived from an EMBL/GenBank/DDBJ whole genome shotgun (WGS) entry which is preliminary data.</text>
</comment>
<dbReference type="EMBL" id="JEOB01000004">
    <property type="protein sequence ID" value="EXM38468.1"/>
    <property type="molecule type" value="Genomic_DNA"/>
</dbReference>
<dbReference type="PROSITE" id="PS51257">
    <property type="entry name" value="PROKAR_LIPOPROTEIN"/>
    <property type="match status" value="1"/>
</dbReference>
<name>A0A011VV79_RUMAL</name>
<feature type="chain" id="PRO_5038770016" evidence="2">
    <location>
        <begin position="27"/>
        <end position="512"/>
    </location>
</feature>
<organism evidence="3 4">
    <name type="scientific">Ruminococcus albus SY3</name>
    <dbReference type="NCBI Taxonomy" id="1341156"/>
    <lineage>
        <taxon>Bacteria</taxon>
        <taxon>Bacillati</taxon>
        <taxon>Bacillota</taxon>
        <taxon>Clostridia</taxon>
        <taxon>Eubacteriales</taxon>
        <taxon>Oscillospiraceae</taxon>
        <taxon>Ruminococcus</taxon>
    </lineage>
</organism>
<evidence type="ECO:0000313" key="3">
    <source>
        <dbReference type="EMBL" id="EXM38468.1"/>
    </source>
</evidence>
<feature type="compositionally biased region" description="Low complexity" evidence="1">
    <location>
        <begin position="44"/>
        <end position="61"/>
    </location>
</feature>
<dbReference type="AlphaFoldDB" id="A0A011VV79"/>
<feature type="compositionally biased region" description="Acidic residues" evidence="1">
    <location>
        <begin position="62"/>
        <end position="73"/>
    </location>
</feature>
<dbReference type="PATRIC" id="fig|1341156.4.peg.2466"/>
<evidence type="ECO:0000313" key="4">
    <source>
        <dbReference type="Proteomes" id="UP000021369"/>
    </source>
</evidence>
<feature type="signal peptide" evidence="2">
    <location>
        <begin position="1"/>
        <end position="26"/>
    </location>
</feature>
<keyword evidence="4" id="KW-1185">Reference proteome</keyword>
<evidence type="ECO:0000256" key="1">
    <source>
        <dbReference type="SAM" id="MobiDB-lite"/>
    </source>
</evidence>
<protein>
    <submittedName>
        <fullName evidence="3">Uncharacterized protein</fullName>
    </submittedName>
</protein>
<sequence length="512" mass="57403">MKVKRFSLISAVLAACIALSSCGGSSDDTSSIKKRAITVKPDVTESISTEENTTEPTSEPTTEPEAEPTDEPTAEPQVETFWEVFHKQYPEADISRAYIVAATAFNDGCAWVELCDIEKNVLSSNSYMESFYNNHSYLINTKGEVLADFDQTKNAYGCFSRIENGISVIDTAQGYYVVGNDGNTIWSSETDGVKYANENFGEGATKSISCAALGHGNVGVQFDVDTFEHTGKYGGILKSDGTWLIEPIPGSQYENLFSLSGIAERTPVNSILISEENNKYTAINAVTYEKAEGLTYDECKTLDQKWDIEQNGPIFKAGNNDVIQGYYDENDQMVIDLSNYYRIHSWSRFVDGYATLAIDNDSGGRYFVLIDKDGNFVFDPKQRDNEAKGVVTDAIIDYTNDPTQTQKIVNFYDFGRHNENNADIIAHYYPDDNSDYRNLSIYDIFSMEGESIPLPYDSEKQYTYYGFSDGLSLRKTKKADLHHVSSTESWSYQYVYEFSDLKGNDVFPNPYQ</sequence>
<feature type="region of interest" description="Disordered" evidence="1">
    <location>
        <begin position="41"/>
        <end position="75"/>
    </location>
</feature>
<reference evidence="3 4" key="1">
    <citation type="submission" date="2013-06" db="EMBL/GenBank/DDBJ databases">
        <title>Rumen cellulosomics: divergent fiber-degrading strategies revealed by comparative genome-wide analysis of six Ruminococcal strains.</title>
        <authorList>
            <person name="Dassa B."/>
            <person name="Borovok I."/>
            <person name="Lamed R."/>
            <person name="Flint H."/>
            <person name="Yeoman C.J."/>
            <person name="White B."/>
            <person name="Bayer E.A."/>
        </authorList>
    </citation>
    <scope>NUCLEOTIDE SEQUENCE [LARGE SCALE GENOMIC DNA]</scope>
    <source>
        <strain evidence="3 4">SY3</strain>
    </source>
</reference>